<evidence type="ECO:0000256" key="13">
    <source>
        <dbReference type="SAM" id="MobiDB-lite"/>
    </source>
</evidence>
<evidence type="ECO:0000256" key="3">
    <source>
        <dbReference type="ARBA" id="ARBA00022538"/>
    </source>
</evidence>
<feature type="transmembrane region" description="Helical" evidence="14">
    <location>
        <begin position="117"/>
        <end position="139"/>
    </location>
</feature>
<dbReference type="GO" id="GO:0034702">
    <property type="term" value="C:monoatomic ion channel complex"/>
    <property type="evidence" value="ECO:0007669"/>
    <property type="project" value="UniProtKB-KW"/>
</dbReference>
<dbReference type="Gene3D" id="2.60.40.1400">
    <property type="entry name" value="G protein-activated inward rectifier potassium channel 1"/>
    <property type="match status" value="1"/>
</dbReference>
<feature type="transmembrane region" description="Helical" evidence="14">
    <location>
        <begin position="193"/>
        <end position="218"/>
    </location>
</feature>
<evidence type="ECO:0000256" key="10">
    <source>
        <dbReference type="ARBA" id="ARBA00023303"/>
    </source>
</evidence>
<reference evidence="17" key="1">
    <citation type="journal article" date="2013" name="Genetics">
        <title>The draft genome and transcriptome of Panagrellus redivivus are shaped by the harsh demands of a free-living lifestyle.</title>
        <authorList>
            <person name="Srinivasan J."/>
            <person name="Dillman A.R."/>
            <person name="Macchietto M.G."/>
            <person name="Heikkinen L."/>
            <person name="Lakso M."/>
            <person name="Fracchia K.M."/>
            <person name="Antoshechkin I."/>
            <person name="Mortazavi A."/>
            <person name="Wong G."/>
            <person name="Sternberg P.W."/>
        </authorList>
    </citation>
    <scope>NUCLEOTIDE SEQUENCE [LARGE SCALE GENOMIC DNA]</scope>
    <source>
        <strain evidence="17">MT8872</strain>
    </source>
</reference>
<dbReference type="AlphaFoldDB" id="A0A7E4VLB8"/>
<dbReference type="WBParaSite" id="Pan_g2251.t1">
    <property type="protein sequence ID" value="Pan_g2251.t1"/>
    <property type="gene ID" value="Pan_g2251"/>
</dbReference>
<dbReference type="InterPro" id="IPR013518">
    <property type="entry name" value="K_chnl_inward-rec_Kir_cyto"/>
</dbReference>
<dbReference type="SUPFAM" id="SSF81296">
    <property type="entry name" value="E set domains"/>
    <property type="match status" value="1"/>
</dbReference>
<dbReference type="InterPro" id="IPR016449">
    <property type="entry name" value="K_chnl_inward-rec_Kir"/>
</dbReference>
<evidence type="ECO:0000256" key="6">
    <source>
        <dbReference type="ARBA" id="ARBA00022958"/>
    </source>
</evidence>
<keyword evidence="17" id="KW-1185">Reference proteome</keyword>
<keyword evidence="6 12" id="KW-0630">Potassium</keyword>
<evidence type="ECO:0000256" key="4">
    <source>
        <dbReference type="ARBA" id="ARBA00022692"/>
    </source>
</evidence>
<evidence type="ECO:0000259" key="16">
    <source>
        <dbReference type="Pfam" id="PF17655"/>
    </source>
</evidence>
<dbReference type="PANTHER" id="PTHR11767:SF102">
    <property type="entry name" value="INWARDLY RECTIFYING POTASSIUM CHANNEL 1, ISOFORM F"/>
    <property type="match status" value="1"/>
</dbReference>
<feature type="domain" description="Inward rectifier potassium channel C-terminal" evidence="16">
    <location>
        <begin position="230"/>
        <end position="402"/>
    </location>
</feature>
<comment type="subcellular location">
    <subcellularLocation>
        <location evidence="1 12">Membrane</location>
        <topology evidence="1 12">Multi-pass membrane protein</topology>
    </subcellularLocation>
</comment>
<dbReference type="PRINTS" id="PR01320">
    <property type="entry name" value="KIRCHANNEL"/>
</dbReference>
<organism evidence="17 18">
    <name type="scientific">Panagrellus redivivus</name>
    <name type="common">Microworm</name>
    <dbReference type="NCBI Taxonomy" id="6233"/>
    <lineage>
        <taxon>Eukaryota</taxon>
        <taxon>Metazoa</taxon>
        <taxon>Ecdysozoa</taxon>
        <taxon>Nematoda</taxon>
        <taxon>Chromadorea</taxon>
        <taxon>Rhabditida</taxon>
        <taxon>Tylenchina</taxon>
        <taxon>Panagrolaimomorpha</taxon>
        <taxon>Panagrolaimoidea</taxon>
        <taxon>Panagrolaimidae</taxon>
        <taxon>Panagrellus</taxon>
    </lineage>
</organism>
<evidence type="ECO:0000256" key="11">
    <source>
        <dbReference type="ARBA" id="ARBA00034430"/>
    </source>
</evidence>
<dbReference type="Proteomes" id="UP000492821">
    <property type="component" value="Unassembled WGS sequence"/>
</dbReference>
<comment type="catalytic activity">
    <reaction evidence="11">
        <text>K(+)(in) = K(+)(out)</text>
        <dbReference type="Rhea" id="RHEA:29463"/>
        <dbReference type="ChEBI" id="CHEBI:29103"/>
    </reaction>
</comment>
<evidence type="ECO:0000256" key="1">
    <source>
        <dbReference type="ARBA" id="ARBA00004141"/>
    </source>
</evidence>
<evidence type="ECO:0000259" key="15">
    <source>
        <dbReference type="Pfam" id="PF01007"/>
    </source>
</evidence>
<dbReference type="GO" id="GO:0034765">
    <property type="term" value="P:regulation of monoatomic ion transmembrane transport"/>
    <property type="evidence" value="ECO:0007669"/>
    <property type="project" value="TreeGrafter"/>
</dbReference>
<feature type="domain" description="Potassium channel inwardly rectifying transmembrane" evidence="15">
    <location>
        <begin position="82"/>
        <end position="223"/>
    </location>
</feature>
<dbReference type="GO" id="GO:0005242">
    <property type="term" value="F:inward rectifier potassium channel activity"/>
    <property type="evidence" value="ECO:0007669"/>
    <property type="project" value="InterPro"/>
</dbReference>
<accession>A0A7E4VLB8</accession>
<evidence type="ECO:0000256" key="5">
    <source>
        <dbReference type="ARBA" id="ARBA00022882"/>
    </source>
</evidence>
<name>A0A7E4VLB8_PANRE</name>
<comment type="similarity">
    <text evidence="12">Belongs to the inward rectifier-type potassium channel (TC 1.A.2.1) family.</text>
</comment>
<keyword evidence="8 12" id="KW-0406">Ion transport</keyword>
<protein>
    <submittedName>
        <fullName evidence="18">Inward rectifier potassium channel irk-1</fullName>
    </submittedName>
</protein>
<dbReference type="GO" id="GO:0005886">
    <property type="term" value="C:plasma membrane"/>
    <property type="evidence" value="ECO:0007669"/>
    <property type="project" value="TreeGrafter"/>
</dbReference>
<feature type="region of interest" description="Disordered" evidence="13">
    <location>
        <begin position="452"/>
        <end position="502"/>
    </location>
</feature>
<dbReference type="GO" id="GO:1990573">
    <property type="term" value="P:potassium ion import across plasma membrane"/>
    <property type="evidence" value="ECO:0007669"/>
    <property type="project" value="TreeGrafter"/>
</dbReference>
<keyword evidence="2 12" id="KW-0813">Transport</keyword>
<dbReference type="Pfam" id="PF01007">
    <property type="entry name" value="IRK"/>
    <property type="match status" value="1"/>
</dbReference>
<evidence type="ECO:0000256" key="7">
    <source>
        <dbReference type="ARBA" id="ARBA00022989"/>
    </source>
</evidence>
<dbReference type="SUPFAM" id="SSF81324">
    <property type="entry name" value="Voltage-gated potassium channels"/>
    <property type="match status" value="1"/>
</dbReference>
<dbReference type="Pfam" id="PF17655">
    <property type="entry name" value="IRK_C"/>
    <property type="match status" value="1"/>
</dbReference>
<evidence type="ECO:0000313" key="17">
    <source>
        <dbReference type="Proteomes" id="UP000492821"/>
    </source>
</evidence>
<keyword evidence="9 14" id="KW-0472">Membrane</keyword>
<evidence type="ECO:0000313" key="18">
    <source>
        <dbReference type="WBParaSite" id="Pan_g2251.t1"/>
    </source>
</evidence>
<keyword evidence="4 12" id="KW-0812">Transmembrane</keyword>
<dbReference type="Gene3D" id="1.10.287.70">
    <property type="match status" value="1"/>
</dbReference>
<keyword evidence="7 14" id="KW-1133">Transmembrane helix</keyword>
<feature type="compositionally biased region" description="Acidic residues" evidence="13">
    <location>
        <begin position="453"/>
        <end position="463"/>
    </location>
</feature>
<dbReference type="InterPro" id="IPR014756">
    <property type="entry name" value="Ig_E-set"/>
</dbReference>
<keyword evidence="10 12" id="KW-0407">Ion channel</keyword>
<reference evidence="18" key="2">
    <citation type="submission" date="2020-10" db="UniProtKB">
        <authorList>
            <consortium name="WormBaseParasite"/>
        </authorList>
    </citation>
    <scope>IDENTIFICATION</scope>
</reference>
<evidence type="ECO:0000256" key="2">
    <source>
        <dbReference type="ARBA" id="ARBA00022448"/>
    </source>
</evidence>
<evidence type="ECO:0000256" key="14">
    <source>
        <dbReference type="SAM" id="Phobius"/>
    </source>
</evidence>
<sequence>MPLSVYSASAGDCFVLPPRTETTERSIGLQPAKKHFGVMETNNLIGENGESSPIIPATPKSETRNRFLRPRIGSRRIRNRLVQKHGLCNISLVNVPKQHRKYFRDIFTTVIEVKWRWCLLFFSMSFFLSWSLFTSVYYIQALYHGDLGTTGKDPQWKPCIKNCHDLLNLFLFAFTTQTTIGYGYRYPTDACPLVVVTMCIQFMVGVMCQTLMAGVIFAKLARPIKRAATILFSKNCVICVRDGKLCLQFRVGDMRKSLLAEAHVRLQMIKKCFTLEGEILPFHQFDMDVGYDSGLDRVFVIWPITICHEINEESPLYEVSKESLATSRFEIIALLEGVVESVGSTTQARTSYLPTEILWGKRFARLVTYQRDNGQYKIDLAKFHDVRDVDTPSCSAKDLEQLQEEAEDVKTPSTTPQIAVQFASKEPSVIEMEMDRASIRKRFPSTHNVNIESDVEDTDDDAHEDTTLIVPGLPKKPSSLSVGDTEVRRKQSIQVRRGPDLF</sequence>
<keyword evidence="5 12" id="KW-0851">Voltage-gated channel</keyword>
<dbReference type="InterPro" id="IPR041647">
    <property type="entry name" value="IRK_C"/>
</dbReference>
<evidence type="ECO:0000256" key="8">
    <source>
        <dbReference type="ARBA" id="ARBA00023065"/>
    </source>
</evidence>
<evidence type="ECO:0000256" key="9">
    <source>
        <dbReference type="ARBA" id="ARBA00023136"/>
    </source>
</evidence>
<evidence type="ECO:0000256" key="12">
    <source>
        <dbReference type="RuleBase" id="RU003822"/>
    </source>
</evidence>
<dbReference type="PANTHER" id="PTHR11767">
    <property type="entry name" value="INWARD RECTIFIER POTASSIUM CHANNEL"/>
    <property type="match status" value="1"/>
</dbReference>
<keyword evidence="3 12" id="KW-0633">Potassium transport</keyword>
<dbReference type="InterPro" id="IPR040445">
    <property type="entry name" value="Kir_TM"/>
</dbReference>
<proteinExistence type="inferred from homology"/>
<dbReference type="FunFam" id="2.60.40.1400:FF:000001">
    <property type="entry name" value="G protein-activated inward rectifier potassium channel 2"/>
    <property type="match status" value="1"/>
</dbReference>